<evidence type="ECO:0000256" key="2">
    <source>
        <dbReference type="ARBA" id="ARBA00022857"/>
    </source>
</evidence>
<accession>A0ABQ3L6K2</accession>
<dbReference type="Gene3D" id="3.90.25.10">
    <property type="entry name" value="UDP-galactose 4-epimerase, domain 1"/>
    <property type="match status" value="1"/>
</dbReference>
<evidence type="ECO:0000313" key="5">
    <source>
        <dbReference type="Proteomes" id="UP000659697"/>
    </source>
</evidence>
<dbReference type="Proteomes" id="UP000659697">
    <property type="component" value="Unassembled WGS sequence"/>
</dbReference>
<dbReference type="InterPro" id="IPR036291">
    <property type="entry name" value="NAD(P)-bd_dom_sf"/>
</dbReference>
<comment type="similarity">
    <text evidence="1">Belongs to the NmrA-type oxidoreductase family.</text>
</comment>
<organism evidence="4 5">
    <name type="scientific">Alishewanella longhuensis</name>
    <dbReference type="NCBI Taxonomy" id="1091037"/>
    <lineage>
        <taxon>Bacteria</taxon>
        <taxon>Pseudomonadati</taxon>
        <taxon>Pseudomonadota</taxon>
        <taxon>Gammaproteobacteria</taxon>
        <taxon>Alteromonadales</taxon>
        <taxon>Alteromonadaceae</taxon>
        <taxon>Alishewanella</taxon>
    </lineage>
</organism>
<dbReference type="PANTHER" id="PTHR42748">
    <property type="entry name" value="NITROGEN METABOLITE REPRESSION PROTEIN NMRA FAMILY MEMBER"/>
    <property type="match status" value="1"/>
</dbReference>
<gene>
    <name evidence="4" type="ORF">GCM10010919_33460</name>
</gene>
<evidence type="ECO:0000259" key="3">
    <source>
        <dbReference type="Pfam" id="PF05368"/>
    </source>
</evidence>
<dbReference type="Gene3D" id="3.40.50.720">
    <property type="entry name" value="NAD(P)-binding Rossmann-like Domain"/>
    <property type="match status" value="1"/>
</dbReference>
<dbReference type="Pfam" id="PF05368">
    <property type="entry name" value="NmrA"/>
    <property type="match status" value="1"/>
</dbReference>
<keyword evidence="5" id="KW-1185">Reference proteome</keyword>
<comment type="caution">
    <text evidence="4">The sequence shown here is derived from an EMBL/GenBank/DDBJ whole genome shotgun (WGS) entry which is preliminary data.</text>
</comment>
<dbReference type="InterPro" id="IPR051164">
    <property type="entry name" value="NmrA-like_oxidored"/>
</dbReference>
<dbReference type="RefSeq" id="WP_189434198.1">
    <property type="nucleotide sequence ID" value="NZ_BNAO01000012.1"/>
</dbReference>
<reference evidence="5" key="1">
    <citation type="journal article" date="2019" name="Int. J. Syst. Evol. Microbiol.">
        <title>The Global Catalogue of Microorganisms (GCM) 10K type strain sequencing project: providing services to taxonomists for standard genome sequencing and annotation.</title>
        <authorList>
            <consortium name="The Broad Institute Genomics Platform"/>
            <consortium name="The Broad Institute Genome Sequencing Center for Infectious Disease"/>
            <person name="Wu L."/>
            <person name="Ma J."/>
        </authorList>
    </citation>
    <scope>NUCLEOTIDE SEQUENCE [LARGE SCALE GENOMIC DNA]</scope>
    <source>
        <strain evidence="5">CGMCC 1.7003</strain>
    </source>
</reference>
<protein>
    <submittedName>
        <fullName evidence="4">Nucleotide-diphosphate-sugar epimerase</fullName>
    </submittedName>
</protein>
<feature type="domain" description="NmrA-like" evidence="3">
    <location>
        <begin position="4"/>
        <end position="274"/>
    </location>
</feature>
<dbReference type="EMBL" id="BNAO01000012">
    <property type="protein sequence ID" value="GHG77667.1"/>
    <property type="molecule type" value="Genomic_DNA"/>
</dbReference>
<evidence type="ECO:0000256" key="1">
    <source>
        <dbReference type="ARBA" id="ARBA00006328"/>
    </source>
</evidence>
<dbReference type="InterPro" id="IPR008030">
    <property type="entry name" value="NmrA-like"/>
</dbReference>
<name>A0ABQ3L6K2_9ALTE</name>
<proteinExistence type="inferred from homology"/>
<keyword evidence="2" id="KW-0521">NADP</keyword>
<sequence>MSGTKKIIVVLGASGQQGKGVVNAIKSTTDFNVRALSRRPESYQGQADQVVFADLNNPDSLAAAFAGAHGVFAVTNFWEPGTDEITQAKNAIAAAKAAGVEHFIWSTLPNVNTISSGRYDVPHFSNKAVVDQLVTAAGFKHHSFVVATFFYQNLLNNLAPTTQSDGAAGWALPIARASKSIHMADINDLGAAVAGAFANPAMAGQGQYLPVVGELLSFDDIITELAHQGKHYSYQEVPAEVFAGFFPGAAELAQMFGYFQEYTYLGTKIGKADIELEQQIAGRTPTRFAAWAADNL</sequence>
<dbReference type="SUPFAM" id="SSF51735">
    <property type="entry name" value="NAD(P)-binding Rossmann-fold domains"/>
    <property type="match status" value="1"/>
</dbReference>
<evidence type="ECO:0000313" key="4">
    <source>
        <dbReference type="EMBL" id="GHG77667.1"/>
    </source>
</evidence>
<dbReference type="PANTHER" id="PTHR42748:SF7">
    <property type="entry name" value="NMRA LIKE REDOX SENSOR 1-RELATED"/>
    <property type="match status" value="1"/>
</dbReference>